<dbReference type="InterPro" id="IPR003719">
    <property type="entry name" value="Phenazine_PhzF-like"/>
</dbReference>
<keyword evidence="3" id="KW-1185">Reference proteome</keyword>
<dbReference type="Pfam" id="PF02567">
    <property type="entry name" value="PhzC-PhzF"/>
    <property type="match status" value="1"/>
</dbReference>
<protein>
    <recommendedName>
        <fullName evidence="4">Phenazine biosynthesis-like protein</fullName>
    </recommendedName>
</protein>
<dbReference type="GeneID" id="63780628"/>
<comment type="caution">
    <text evidence="2">The sequence shown here is derived from an EMBL/GenBank/DDBJ whole genome shotgun (WGS) entry which is preliminary data.</text>
</comment>
<dbReference type="GO" id="GO:0016853">
    <property type="term" value="F:isomerase activity"/>
    <property type="evidence" value="ECO:0007669"/>
    <property type="project" value="TreeGrafter"/>
</dbReference>
<sequence length="321" mass="35056">MELSFTTLDVFSTKRFEGNPLAVVSIPAALKSKISQSTKQKIAKEFNLSETVFLHEPLESNPNELYIDIFTVESELPFAGHPTIGTAVLVKHHLYPSVETFVAKCGPISLAPGNGNGGGKAIKAKIPHDVHLHQKTLADVIPLEQRDTYPGLSHHSLEIREAELNAPVFSIVKGMTFVLVKLLSVEVLGQVRPGRLDFNGLPEAFLDKDWAESFVARYYYVETPSSDVKDDGARLLRTRMLELGPEDPATGSAASSLAAYLTLSEKSPAGKYLMVQGVEIGRRSVINVDTMAEDGENGFRLKDLWLGGEAVVVNRGLMVLD</sequence>
<organism evidence="2 3">
    <name type="scientific">Pseudomassariella vexata</name>
    <dbReference type="NCBI Taxonomy" id="1141098"/>
    <lineage>
        <taxon>Eukaryota</taxon>
        <taxon>Fungi</taxon>
        <taxon>Dikarya</taxon>
        <taxon>Ascomycota</taxon>
        <taxon>Pezizomycotina</taxon>
        <taxon>Sordariomycetes</taxon>
        <taxon>Xylariomycetidae</taxon>
        <taxon>Amphisphaeriales</taxon>
        <taxon>Pseudomassariaceae</taxon>
        <taxon>Pseudomassariella</taxon>
    </lineage>
</organism>
<gene>
    <name evidence="2" type="ORF">BCR38DRAFT_489625</name>
</gene>
<evidence type="ECO:0000313" key="2">
    <source>
        <dbReference type="EMBL" id="ORY58145.1"/>
    </source>
</evidence>
<proteinExistence type="predicted"/>
<dbReference type="OrthoDB" id="75169at2759"/>
<accession>A0A1Y2DHD2</accession>
<feature type="active site" evidence="1">
    <location>
        <position position="50"/>
    </location>
</feature>
<dbReference type="PANTHER" id="PTHR13774">
    <property type="entry name" value="PHENAZINE BIOSYNTHESIS PROTEIN"/>
    <property type="match status" value="1"/>
</dbReference>
<dbReference type="GO" id="GO:0005737">
    <property type="term" value="C:cytoplasm"/>
    <property type="evidence" value="ECO:0007669"/>
    <property type="project" value="TreeGrafter"/>
</dbReference>
<dbReference type="RefSeq" id="XP_040711180.1">
    <property type="nucleotide sequence ID" value="XM_040864416.1"/>
</dbReference>
<dbReference type="EMBL" id="MCFJ01000017">
    <property type="protein sequence ID" value="ORY58145.1"/>
    <property type="molecule type" value="Genomic_DNA"/>
</dbReference>
<dbReference type="NCBIfam" id="TIGR00654">
    <property type="entry name" value="PhzF_family"/>
    <property type="match status" value="1"/>
</dbReference>
<dbReference type="InParanoid" id="A0A1Y2DHD2"/>
<evidence type="ECO:0008006" key="4">
    <source>
        <dbReference type="Google" id="ProtNLM"/>
    </source>
</evidence>
<dbReference type="Gene3D" id="3.10.310.10">
    <property type="entry name" value="Diaminopimelate Epimerase, Chain A, domain 1"/>
    <property type="match status" value="2"/>
</dbReference>
<dbReference type="PIRSF" id="PIRSF016184">
    <property type="entry name" value="PhzC_PhzF"/>
    <property type="match status" value="1"/>
</dbReference>
<dbReference type="AlphaFoldDB" id="A0A1Y2DHD2"/>
<reference evidence="2 3" key="1">
    <citation type="submission" date="2016-07" db="EMBL/GenBank/DDBJ databases">
        <title>Pervasive Adenine N6-methylation of Active Genes in Fungi.</title>
        <authorList>
            <consortium name="DOE Joint Genome Institute"/>
            <person name="Mondo S.J."/>
            <person name="Dannebaum R.O."/>
            <person name="Kuo R.C."/>
            <person name="Labutti K."/>
            <person name="Haridas S."/>
            <person name="Kuo A."/>
            <person name="Salamov A."/>
            <person name="Ahrendt S.R."/>
            <person name="Lipzen A."/>
            <person name="Sullivan W."/>
            <person name="Andreopoulos W.B."/>
            <person name="Clum A."/>
            <person name="Lindquist E."/>
            <person name="Daum C."/>
            <person name="Ramamoorthy G.K."/>
            <person name="Gryganskyi A."/>
            <person name="Culley D."/>
            <person name="Magnuson J.K."/>
            <person name="James T.Y."/>
            <person name="O'Malley M.A."/>
            <person name="Stajich J.E."/>
            <person name="Spatafora J.W."/>
            <person name="Visel A."/>
            <person name="Grigoriev I.V."/>
        </authorList>
    </citation>
    <scope>NUCLEOTIDE SEQUENCE [LARGE SCALE GENOMIC DNA]</scope>
    <source>
        <strain evidence="2 3">CBS 129021</strain>
    </source>
</reference>
<dbReference type="Proteomes" id="UP000193689">
    <property type="component" value="Unassembled WGS sequence"/>
</dbReference>
<name>A0A1Y2DHD2_9PEZI</name>
<dbReference type="SUPFAM" id="SSF54506">
    <property type="entry name" value="Diaminopimelate epimerase-like"/>
    <property type="match status" value="1"/>
</dbReference>
<evidence type="ECO:0000256" key="1">
    <source>
        <dbReference type="PIRSR" id="PIRSR016184-1"/>
    </source>
</evidence>
<dbReference type="PANTHER" id="PTHR13774:SF32">
    <property type="entry name" value="ANTISENSE-ENHANCING SEQUENCE 1"/>
    <property type="match status" value="1"/>
</dbReference>
<evidence type="ECO:0000313" key="3">
    <source>
        <dbReference type="Proteomes" id="UP000193689"/>
    </source>
</evidence>